<dbReference type="KEGG" id="bfm:BP422_11150"/>
<evidence type="ECO:0000313" key="2">
    <source>
        <dbReference type="EMBL" id="ASJ54050.1"/>
    </source>
</evidence>
<dbReference type="PANTHER" id="PTHR43617">
    <property type="entry name" value="L-AMINO ACID N-ACETYLTRANSFERASE"/>
    <property type="match status" value="1"/>
</dbReference>
<dbReference type="InterPro" id="IPR050276">
    <property type="entry name" value="MshD_Acetyltransferase"/>
</dbReference>
<name>A0A220MHK3_9BACL</name>
<dbReference type="Proteomes" id="UP000197781">
    <property type="component" value="Chromosome"/>
</dbReference>
<organism evidence="2 3">
    <name type="scientific">Brevibacillus formosus</name>
    <dbReference type="NCBI Taxonomy" id="54913"/>
    <lineage>
        <taxon>Bacteria</taxon>
        <taxon>Bacillati</taxon>
        <taxon>Bacillota</taxon>
        <taxon>Bacilli</taxon>
        <taxon>Bacillales</taxon>
        <taxon>Paenibacillaceae</taxon>
        <taxon>Brevibacillus</taxon>
    </lineage>
</organism>
<feature type="domain" description="N-acetyltransferase" evidence="1">
    <location>
        <begin position="3"/>
        <end position="145"/>
    </location>
</feature>
<proteinExistence type="predicted"/>
<dbReference type="Pfam" id="PF00583">
    <property type="entry name" value="Acetyltransf_1"/>
    <property type="match status" value="1"/>
</dbReference>
<evidence type="ECO:0000313" key="3">
    <source>
        <dbReference type="Proteomes" id="UP000197781"/>
    </source>
</evidence>
<dbReference type="PROSITE" id="PS51186">
    <property type="entry name" value="GNAT"/>
    <property type="match status" value="1"/>
</dbReference>
<dbReference type="CDD" id="cd04301">
    <property type="entry name" value="NAT_SF"/>
    <property type="match status" value="1"/>
</dbReference>
<dbReference type="AlphaFoldDB" id="A0A220MHK3"/>
<dbReference type="InterPro" id="IPR000182">
    <property type="entry name" value="GNAT_dom"/>
</dbReference>
<gene>
    <name evidence="2" type="ORF">BP422_11150</name>
</gene>
<evidence type="ECO:0000259" key="1">
    <source>
        <dbReference type="PROSITE" id="PS51186"/>
    </source>
</evidence>
<accession>A0A220MHK3</accession>
<dbReference type="Gene3D" id="3.40.630.30">
    <property type="match status" value="1"/>
</dbReference>
<keyword evidence="2" id="KW-0808">Transferase</keyword>
<dbReference type="EMBL" id="CP018145">
    <property type="protein sequence ID" value="ASJ54050.1"/>
    <property type="molecule type" value="Genomic_DNA"/>
</dbReference>
<dbReference type="RefSeq" id="WP_088907840.1">
    <property type="nucleotide sequence ID" value="NZ_CP018145.1"/>
</dbReference>
<reference evidence="2 3" key="1">
    <citation type="submission" date="2016-11" db="EMBL/GenBank/DDBJ databases">
        <authorList>
            <person name="Jaros S."/>
            <person name="Januszkiewicz K."/>
            <person name="Wedrychowicz H."/>
        </authorList>
    </citation>
    <scope>NUCLEOTIDE SEQUENCE [LARGE SCALE GENOMIC DNA]</scope>
    <source>
        <strain evidence="2 3">NF2</strain>
    </source>
</reference>
<dbReference type="SUPFAM" id="SSF55729">
    <property type="entry name" value="Acyl-CoA N-acyltransferases (Nat)"/>
    <property type="match status" value="1"/>
</dbReference>
<sequence>MSVTLREVTLENWEECIELEPTPEQSEFVAPNLYSIAESKFQTTFVPLAIYHDDTMVGFVMYGLDPDDGNYWIYRLLIDAKYQRLGYGRAAIAQVIDILKAKVDCQKIVIGYAPANVAAENLYASLGFQKNGMVLFGETIAELNF</sequence>
<dbReference type="PANTHER" id="PTHR43617:SF2">
    <property type="entry name" value="UPF0039 PROTEIN SLL0451"/>
    <property type="match status" value="1"/>
</dbReference>
<dbReference type="GO" id="GO:0016747">
    <property type="term" value="F:acyltransferase activity, transferring groups other than amino-acyl groups"/>
    <property type="evidence" value="ECO:0007669"/>
    <property type="project" value="InterPro"/>
</dbReference>
<protein>
    <submittedName>
        <fullName evidence="2">Spermidine acetyltransferase</fullName>
    </submittedName>
</protein>
<dbReference type="InterPro" id="IPR016181">
    <property type="entry name" value="Acyl_CoA_acyltransferase"/>
</dbReference>